<dbReference type="GO" id="GO:0003924">
    <property type="term" value="F:GTPase activity"/>
    <property type="evidence" value="ECO:0007669"/>
    <property type="project" value="TreeGrafter"/>
</dbReference>
<proteinExistence type="inferred from homology"/>
<dbReference type="PANTHER" id="PTHR45923:SF2">
    <property type="entry name" value="PROTEIN SEY1"/>
    <property type="match status" value="1"/>
</dbReference>
<evidence type="ECO:0000256" key="3">
    <source>
        <dbReference type="ARBA" id="ARBA00022824"/>
    </source>
</evidence>
<keyword evidence="1" id="KW-0547">Nucleotide-binding</keyword>
<evidence type="ECO:0000256" key="6">
    <source>
        <dbReference type="PROSITE-ProRule" id="PRU01052"/>
    </source>
</evidence>
<evidence type="ECO:0000256" key="5">
    <source>
        <dbReference type="ARBA" id="ARBA00023136"/>
    </source>
</evidence>
<dbReference type="Pfam" id="PF05879">
    <property type="entry name" value="RHD3_GTPase"/>
    <property type="match status" value="1"/>
</dbReference>
<evidence type="ECO:0000256" key="4">
    <source>
        <dbReference type="ARBA" id="ARBA00023134"/>
    </source>
</evidence>
<keyword evidence="2" id="KW-0378">Hydrolase</keyword>
<dbReference type="InterPro" id="IPR030386">
    <property type="entry name" value="G_GB1_RHD3_dom"/>
</dbReference>
<feature type="domain" description="GB1/RHD3-type G" evidence="7">
    <location>
        <begin position="40"/>
        <end position="262"/>
    </location>
</feature>
<reference evidence="8 9" key="1">
    <citation type="journal article" date="2004" name="Nature">
        <title>Genome sequence of the ultrasmall unicellular red alga Cyanidioschyzon merolae 10D.</title>
        <authorList>
            <person name="Matsuzaki M."/>
            <person name="Misumi O."/>
            <person name="Shin-i T."/>
            <person name="Maruyama S."/>
            <person name="Takahara M."/>
            <person name="Miyagishima S."/>
            <person name="Mori T."/>
            <person name="Nishida K."/>
            <person name="Yagisawa F."/>
            <person name="Nishida K."/>
            <person name="Yoshida Y."/>
            <person name="Nishimura Y."/>
            <person name="Nakao S."/>
            <person name="Kobayashi T."/>
            <person name="Momoyama Y."/>
            <person name="Higashiyama T."/>
            <person name="Minoda A."/>
            <person name="Sano M."/>
            <person name="Nomoto H."/>
            <person name="Oishi K."/>
            <person name="Hayashi H."/>
            <person name="Ohta F."/>
            <person name="Nishizaka S."/>
            <person name="Haga S."/>
            <person name="Miura S."/>
            <person name="Morishita T."/>
            <person name="Kabeya Y."/>
            <person name="Terasawa K."/>
            <person name="Suzuki Y."/>
            <person name="Ishii Y."/>
            <person name="Asakawa S."/>
            <person name="Takano H."/>
            <person name="Ohta N."/>
            <person name="Kuroiwa H."/>
            <person name="Tanaka K."/>
            <person name="Shimizu N."/>
            <person name="Sugano S."/>
            <person name="Sato N."/>
            <person name="Nozaki H."/>
            <person name="Ogasawara N."/>
            <person name="Kohara Y."/>
            <person name="Kuroiwa T."/>
        </authorList>
    </citation>
    <scope>NUCLEOTIDE SEQUENCE [LARGE SCALE GENOMIC DNA]</scope>
    <source>
        <strain evidence="8 9">10D</strain>
    </source>
</reference>
<dbReference type="GO" id="GO:0005525">
    <property type="term" value="F:GTP binding"/>
    <property type="evidence" value="ECO:0007669"/>
    <property type="project" value="UniProtKB-KW"/>
</dbReference>
<keyword evidence="9" id="KW-1185">Reference proteome</keyword>
<evidence type="ECO:0000313" key="8">
    <source>
        <dbReference type="EMBL" id="BAM83236.1"/>
    </source>
</evidence>
<reference evidence="8 9" key="2">
    <citation type="journal article" date="2007" name="BMC Biol.">
        <title>A 100%-complete sequence reveals unusually simple genomic features in the hot-spring red alga Cyanidioschyzon merolae.</title>
        <authorList>
            <person name="Nozaki H."/>
            <person name="Takano H."/>
            <person name="Misumi O."/>
            <person name="Terasawa K."/>
            <person name="Matsuzaki M."/>
            <person name="Maruyama S."/>
            <person name="Nishida K."/>
            <person name="Yagisawa F."/>
            <person name="Yoshida Y."/>
            <person name="Fujiwara T."/>
            <person name="Takio S."/>
            <person name="Tamura K."/>
            <person name="Chung S.J."/>
            <person name="Nakamura S."/>
            <person name="Kuroiwa H."/>
            <person name="Tanaka K."/>
            <person name="Sato N."/>
            <person name="Kuroiwa T."/>
        </authorList>
    </citation>
    <scope>NUCLEOTIDE SEQUENCE [LARGE SCALE GENOMIC DNA]</scope>
    <source>
        <strain evidence="8 9">10D</strain>
    </source>
</reference>
<dbReference type="Proteomes" id="UP000007014">
    <property type="component" value="Chromosome 20"/>
</dbReference>
<gene>
    <name evidence="8" type="ORF">CYME_CMT261C</name>
</gene>
<dbReference type="InterPro" id="IPR027417">
    <property type="entry name" value="P-loop_NTPase"/>
</dbReference>
<dbReference type="HOGENOM" id="CLU_503795_0_0_1"/>
<dbReference type="eggNOG" id="KOG2203">
    <property type="taxonomic scope" value="Eukaryota"/>
</dbReference>
<comment type="similarity">
    <text evidence="6">Belongs to the TRAFAC class dynamin-like GTPase superfamily. GB1/RHD3 GTPase family.</text>
</comment>
<dbReference type="OrthoDB" id="1597724at2759"/>
<dbReference type="GO" id="GO:0016320">
    <property type="term" value="P:endoplasmic reticulum membrane fusion"/>
    <property type="evidence" value="ECO:0007669"/>
    <property type="project" value="TreeGrafter"/>
</dbReference>
<dbReference type="OMA" id="WERQFIS"/>
<dbReference type="PANTHER" id="PTHR45923">
    <property type="entry name" value="PROTEIN SEY1"/>
    <property type="match status" value="1"/>
</dbReference>
<dbReference type="AlphaFoldDB" id="M1UXL7"/>
<keyword evidence="4" id="KW-0342">GTP-binding</keyword>
<dbReference type="Gramene" id="CMT261CT">
    <property type="protein sequence ID" value="CMT261CT"/>
    <property type="gene ID" value="CMT261C"/>
</dbReference>
<keyword evidence="5" id="KW-0472">Membrane</keyword>
<dbReference type="PROSITE" id="PS51715">
    <property type="entry name" value="G_GB1_RHD3"/>
    <property type="match status" value="1"/>
</dbReference>
<keyword evidence="3" id="KW-0256">Endoplasmic reticulum</keyword>
<evidence type="ECO:0000313" key="9">
    <source>
        <dbReference type="Proteomes" id="UP000007014"/>
    </source>
</evidence>
<dbReference type="Gene3D" id="3.40.50.300">
    <property type="entry name" value="P-loop containing nucleotide triphosphate hydrolases"/>
    <property type="match status" value="1"/>
</dbReference>
<dbReference type="InterPro" id="IPR008803">
    <property type="entry name" value="RHD3/Sey1"/>
</dbReference>
<evidence type="ECO:0000256" key="2">
    <source>
        <dbReference type="ARBA" id="ARBA00022801"/>
    </source>
</evidence>
<dbReference type="KEGG" id="cme:CYME_CMT261C"/>
<dbReference type="SUPFAM" id="SSF52540">
    <property type="entry name" value="P-loop containing nucleoside triphosphate hydrolases"/>
    <property type="match status" value="1"/>
</dbReference>
<dbReference type="EMBL" id="AP006502">
    <property type="protein sequence ID" value="BAM83236.1"/>
    <property type="molecule type" value="Genomic_DNA"/>
</dbReference>
<evidence type="ECO:0000256" key="1">
    <source>
        <dbReference type="ARBA" id="ARBA00022741"/>
    </source>
</evidence>
<evidence type="ECO:0000259" key="7">
    <source>
        <dbReference type="PROSITE" id="PS51715"/>
    </source>
</evidence>
<dbReference type="GO" id="GO:0005783">
    <property type="term" value="C:endoplasmic reticulum"/>
    <property type="evidence" value="ECO:0007669"/>
    <property type="project" value="TreeGrafter"/>
</dbReference>
<protein>
    <submittedName>
        <fullName evidence="8">Similar to Pfam GTP-CDC domain protein</fullName>
    </submittedName>
</protein>
<organism evidence="8 9">
    <name type="scientific">Cyanidioschyzon merolae (strain NIES-3377 / 10D)</name>
    <name type="common">Unicellular red alga</name>
    <dbReference type="NCBI Taxonomy" id="280699"/>
    <lineage>
        <taxon>Eukaryota</taxon>
        <taxon>Rhodophyta</taxon>
        <taxon>Bangiophyceae</taxon>
        <taxon>Cyanidiales</taxon>
        <taxon>Cyanidiaceae</taxon>
        <taxon>Cyanidioschyzon</taxon>
    </lineage>
</organism>
<accession>M1UXL7</accession>
<sequence>MEPVCLSSGQLISASGAFLAAPGTNDDFKAESSTGTLAEDLPFVCAIIGAQGSGKSTLLNDLFHTDFPVLDASRTGPRRTTEGIFYALLHLQERGNSLLIFDVEGLDSKERGSTGRHFEYNVAFFVAYTADIVILNVFSHDIGRQNAATFHALVTVLREKFKLVESSHKKDRTLLLVAIRDFDEVDAPIDDLKQALEDDFHALWPSVVQGSDIKMEELYDIQFYGLPSKLFEIARFEEKVDHMRKSIMDRWLRTSGGLSSSSSFLMLFKELWTEISNRTSSPEPLCISATASLVELLIDLHCTRIIQYVMGGAREKVHRALSSILENFSDEISVASLALEIHDESILKYRWMARHYVHSPTFSRKETELHGLLWSQPDGDLANLVRQYWFVVTENRCRDFEADFASILGGTADFEQQTQQLRGKWASSLADFLREESQKLNSLMPEVQTLQHTCMERFENHVGSCIDERRRQGAVMLPTLDGNWRQYGKPASKKGILQKMRPVLLRILVIYLNYLQAKQRMKSIQSRKRRCDLNMPLGPTF</sequence>
<dbReference type="GeneID" id="16997900"/>
<dbReference type="RefSeq" id="XP_005539272.1">
    <property type="nucleotide sequence ID" value="XM_005539215.1"/>
</dbReference>
<name>M1UXL7_CYAM1</name>